<gene>
    <name evidence="2" type="ORF">TrRE_jg3316</name>
</gene>
<protein>
    <submittedName>
        <fullName evidence="2">Uncharacterized protein</fullName>
    </submittedName>
</protein>
<reference evidence="2" key="1">
    <citation type="submission" date="2022-07" db="EMBL/GenBank/DDBJ databases">
        <title>Genome analysis of Parmales, a sister group of diatoms, reveals the evolutionary specialization of diatoms from phago-mixotrophs to photoautotrophs.</title>
        <authorList>
            <person name="Ban H."/>
            <person name="Sato S."/>
            <person name="Yoshikawa S."/>
            <person name="Kazumasa Y."/>
            <person name="Nakamura Y."/>
            <person name="Ichinomiya M."/>
            <person name="Saitoh K."/>
            <person name="Sato N."/>
            <person name="Blanc-Mathieu R."/>
            <person name="Endo H."/>
            <person name="Kuwata A."/>
            <person name="Ogata H."/>
        </authorList>
    </citation>
    <scope>NUCLEOTIDE SEQUENCE</scope>
</reference>
<feature type="compositionally biased region" description="Acidic residues" evidence="1">
    <location>
        <begin position="235"/>
        <end position="245"/>
    </location>
</feature>
<proteinExistence type="predicted"/>
<feature type="region of interest" description="Disordered" evidence="1">
    <location>
        <begin position="78"/>
        <end position="100"/>
    </location>
</feature>
<dbReference type="AlphaFoldDB" id="A0A9W7FU63"/>
<dbReference type="EMBL" id="BRXZ01008036">
    <property type="protein sequence ID" value="GMI20186.1"/>
    <property type="molecule type" value="Genomic_DNA"/>
</dbReference>
<feature type="region of interest" description="Disordered" evidence="1">
    <location>
        <begin position="226"/>
        <end position="262"/>
    </location>
</feature>
<evidence type="ECO:0000313" key="2">
    <source>
        <dbReference type="EMBL" id="GMI20186.1"/>
    </source>
</evidence>
<dbReference type="Proteomes" id="UP001165082">
    <property type="component" value="Unassembled WGS sequence"/>
</dbReference>
<accession>A0A9W7FU63</accession>
<evidence type="ECO:0000256" key="1">
    <source>
        <dbReference type="SAM" id="MobiDB-lite"/>
    </source>
</evidence>
<comment type="caution">
    <text evidence="2">The sequence shown here is derived from an EMBL/GenBank/DDBJ whole genome shotgun (WGS) entry which is preliminary data.</text>
</comment>
<sequence>MSVPEDKRSDEWYKTVQGFAKLFMDSYKPKPATPKHLLEENIPRKVSKVINGMNLTLNHVHEPPKGTKTVDRTLDVSTKKKNNNNNKKHKKGKTFSDKISSGQTGLRKACIIVVQNAKKNMKTRAKNGLYASKRIIIRRMFRRNSSMGIAVDMGYYGHNESAVFITGIHQKGLIMNLLTSQGRTVVLRKTMIENMTSVDALLQRIKDAMDEEKELPLVFTTIPGINPNFPVNKQDDDDKDGEGESDGSGGVGEVVMDDEDDN</sequence>
<evidence type="ECO:0000313" key="3">
    <source>
        <dbReference type="Proteomes" id="UP001165082"/>
    </source>
</evidence>
<feature type="compositionally biased region" description="Basic residues" evidence="1">
    <location>
        <begin position="79"/>
        <end position="93"/>
    </location>
</feature>
<name>A0A9W7FU63_9STRA</name>
<keyword evidence="3" id="KW-1185">Reference proteome</keyword>
<feature type="non-terminal residue" evidence="2">
    <location>
        <position position="262"/>
    </location>
</feature>
<organism evidence="2 3">
    <name type="scientific">Triparma retinervis</name>
    <dbReference type="NCBI Taxonomy" id="2557542"/>
    <lineage>
        <taxon>Eukaryota</taxon>
        <taxon>Sar</taxon>
        <taxon>Stramenopiles</taxon>
        <taxon>Ochrophyta</taxon>
        <taxon>Bolidophyceae</taxon>
        <taxon>Parmales</taxon>
        <taxon>Triparmaceae</taxon>
        <taxon>Triparma</taxon>
    </lineage>
</organism>